<feature type="non-terminal residue" evidence="9">
    <location>
        <position position="1"/>
    </location>
</feature>
<evidence type="ECO:0000313" key="9">
    <source>
        <dbReference type="EMBL" id="SVB44788.1"/>
    </source>
</evidence>
<dbReference type="SUPFAM" id="SSF102114">
    <property type="entry name" value="Radical SAM enzymes"/>
    <property type="match status" value="1"/>
</dbReference>
<evidence type="ECO:0000256" key="6">
    <source>
        <dbReference type="ARBA" id="ARBA00023014"/>
    </source>
</evidence>
<dbReference type="GO" id="GO:0046872">
    <property type="term" value="F:metal ion binding"/>
    <property type="evidence" value="ECO:0007669"/>
    <property type="project" value="UniProtKB-KW"/>
</dbReference>
<evidence type="ECO:0000256" key="2">
    <source>
        <dbReference type="ARBA" id="ARBA00022485"/>
    </source>
</evidence>
<keyword evidence="2" id="KW-0004">4Fe-4S</keyword>
<dbReference type="SFLD" id="SFLDG01067">
    <property type="entry name" value="SPASM/twitch_domain_containing"/>
    <property type="match status" value="1"/>
</dbReference>
<evidence type="ECO:0000259" key="7">
    <source>
        <dbReference type="Pfam" id="PF04055"/>
    </source>
</evidence>
<evidence type="ECO:0008006" key="10">
    <source>
        <dbReference type="Google" id="ProtNLM"/>
    </source>
</evidence>
<dbReference type="Pfam" id="PF13186">
    <property type="entry name" value="SPASM"/>
    <property type="match status" value="1"/>
</dbReference>
<feature type="domain" description="4Fe4S-binding SPASM" evidence="8">
    <location>
        <begin position="229"/>
        <end position="295"/>
    </location>
</feature>
<dbReference type="InterPro" id="IPR050377">
    <property type="entry name" value="Radical_SAM_PqqE_MftC-like"/>
</dbReference>
<comment type="cofactor">
    <cofactor evidence="1">
        <name>[4Fe-4S] cluster</name>
        <dbReference type="ChEBI" id="CHEBI:49883"/>
    </cofactor>
</comment>
<evidence type="ECO:0000259" key="8">
    <source>
        <dbReference type="Pfam" id="PF13186"/>
    </source>
</evidence>
<dbReference type="Gene3D" id="3.20.20.70">
    <property type="entry name" value="Aldolase class I"/>
    <property type="match status" value="1"/>
</dbReference>
<dbReference type="SFLD" id="SFLDG01387">
    <property type="entry name" value="BtrN-like_SPASM_domain_contain"/>
    <property type="match status" value="1"/>
</dbReference>
<dbReference type="PANTHER" id="PTHR11228">
    <property type="entry name" value="RADICAL SAM DOMAIN PROTEIN"/>
    <property type="match status" value="1"/>
</dbReference>
<dbReference type="EMBL" id="UINC01042321">
    <property type="protein sequence ID" value="SVB44788.1"/>
    <property type="molecule type" value="Genomic_DNA"/>
</dbReference>
<feature type="domain" description="Radical SAM core" evidence="7">
    <location>
        <begin position="31"/>
        <end position="167"/>
    </location>
</feature>
<dbReference type="GO" id="GO:0051536">
    <property type="term" value="F:iron-sulfur cluster binding"/>
    <property type="evidence" value="ECO:0007669"/>
    <property type="project" value="UniProtKB-KW"/>
</dbReference>
<dbReference type="PANTHER" id="PTHR11228:SF7">
    <property type="entry name" value="PQQA PEPTIDE CYCLASE"/>
    <property type="match status" value="1"/>
</dbReference>
<keyword evidence="4" id="KW-0479">Metal-binding</keyword>
<accession>A0A382E2B8</accession>
<sequence length="298" mass="34689">DLPRYLFYRFRYETFPQRLQLDDFPPCLQIEPASICNYRCLFCYQIDEEFTRKSNGMMGMMSLDLFKQIIDQAEGRCEAITLASRGEPLICPDFESMIRYAGGKFLALKLNTNAWFLDEKTCHAILDAEVSTVVFSADAATEPTYSQLRVNGSLEKVYDNIKLFQEIREKHFSESKVITRVSGVKFPGTDKLEDMEKFWGKLVDQVAFVKYNPWENSYDQPVNDTKEPCSDLWRRMFVWWDGKVNPCDVDFKSHLSTGNACSEDLSDLWQSSTYMALREKHKEQLRSQCEPCNRCAFV</sequence>
<dbReference type="InterPro" id="IPR013785">
    <property type="entry name" value="Aldolase_TIM"/>
</dbReference>
<dbReference type="Pfam" id="PF04055">
    <property type="entry name" value="Radical_SAM"/>
    <property type="match status" value="1"/>
</dbReference>
<keyword evidence="6" id="KW-0411">Iron-sulfur</keyword>
<reference evidence="9" key="1">
    <citation type="submission" date="2018-05" db="EMBL/GenBank/DDBJ databases">
        <authorList>
            <person name="Lanie J.A."/>
            <person name="Ng W.-L."/>
            <person name="Kazmierczak K.M."/>
            <person name="Andrzejewski T.M."/>
            <person name="Davidsen T.M."/>
            <person name="Wayne K.J."/>
            <person name="Tettelin H."/>
            <person name="Glass J.I."/>
            <person name="Rusch D."/>
            <person name="Podicherti R."/>
            <person name="Tsui H.-C.T."/>
            <person name="Winkler M.E."/>
        </authorList>
    </citation>
    <scope>NUCLEOTIDE SEQUENCE</scope>
</reference>
<dbReference type="InterPro" id="IPR034391">
    <property type="entry name" value="AdoMet-like_SPASM_containing"/>
</dbReference>
<evidence type="ECO:0000256" key="3">
    <source>
        <dbReference type="ARBA" id="ARBA00022691"/>
    </source>
</evidence>
<keyword evidence="5" id="KW-0408">Iron</keyword>
<dbReference type="AlphaFoldDB" id="A0A382E2B8"/>
<dbReference type="GO" id="GO:0003824">
    <property type="term" value="F:catalytic activity"/>
    <property type="evidence" value="ECO:0007669"/>
    <property type="project" value="InterPro"/>
</dbReference>
<dbReference type="InterPro" id="IPR007197">
    <property type="entry name" value="rSAM"/>
</dbReference>
<name>A0A382E2B8_9ZZZZ</name>
<dbReference type="SFLD" id="SFLDS00029">
    <property type="entry name" value="Radical_SAM"/>
    <property type="match status" value="1"/>
</dbReference>
<keyword evidence="3" id="KW-0949">S-adenosyl-L-methionine</keyword>
<dbReference type="CDD" id="cd01335">
    <property type="entry name" value="Radical_SAM"/>
    <property type="match status" value="1"/>
</dbReference>
<evidence type="ECO:0000256" key="5">
    <source>
        <dbReference type="ARBA" id="ARBA00023004"/>
    </source>
</evidence>
<proteinExistence type="predicted"/>
<protein>
    <recommendedName>
        <fullName evidence="10">Radical SAM core domain-containing protein</fullName>
    </recommendedName>
</protein>
<organism evidence="9">
    <name type="scientific">marine metagenome</name>
    <dbReference type="NCBI Taxonomy" id="408172"/>
    <lineage>
        <taxon>unclassified sequences</taxon>
        <taxon>metagenomes</taxon>
        <taxon>ecological metagenomes</taxon>
    </lineage>
</organism>
<dbReference type="CDD" id="cd21109">
    <property type="entry name" value="SPASM"/>
    <property type="match status" value="1"/>
</dbReference>
<evidence type="ECO:0000256" key="4">
    <source>
        <dbReference type="ARBA" id="ARBA00022723"/>
    </source>
</evidence>
<dbReference type="InterPro" id="IPR058240">
    <property type="entry name" value="rSAM_sf"/>
</dbReference>
<evidence type="ECO:0000256" key="1">
    <source>
        <dbReference type="ARBA" id="ARBA00001966"/>
    </source>
</evidence>
<dbReference type="InterPro" id="IPR023885">
    <property type="entry name" value="4Fe4S-binding_SPASM_dom"/>
</dbReference>
<gene>
    <name evidence="9" type="ORF">METZ01_LOCUS197642</name>
</gene>